<protein>
    <submittedName>
        <fullName evidence="1">Uncharacterized protein</fullName>
    </submittedName>
</protein>
<dbReference type="Proteomes" id="UP000199766">
    <property type="component" value="Unassembled WGS sequence"/>
</dbReference>
<proteinExistence type="predicted"/>
<name>A0A1H9NRX8_9BURK</name>
<keyword evidence="2" id="KW-1185">Reference proteome</keyword>
<evidence type="ECO:0000313" key="2">
    <source>
        <dbReference type="Proteomes" id="UP000199766"/>
    </source>
</evidence>
<gene>
    <name evidence="1" type="ORF">SAMN02982919_02321</name>
</gene>
<evidence type="ECO:0000313" key="1">
    <source>
        <dbReference type="EMBL" id="SER38706.1"/>
    </source>
</evidence>
<dbReference type="EMBL" id="FOGD01000007">
    <property type="protein sequence ID" value="SER38706.1"/>
    <property type="molecule type" value="Genomic_DNA"/>
</dbReference>
<organism evidence="1 2">
    <name type="scientific">Giesbergeria anulus</name>
    <dbReference type="NCBI Taxonomy" id="180197"/>
    <lineage>
        <taxon>Bacteria</taxon>
        <taxon>Pseudomonadati</taxon>
        <taxon>Pseudomonadota</taxon>
        <taxon>Betaproteobacteria</taxon>
        <taxon>Burkholderiales</taxon>
        <taxon>Comamonadaceae</taxon>
        <taxon>Giesbergeria</taxon>
    </lineage>
</organism>
<dbReference type="STRING" id="180197.SAMN02982919_02321"/>
<dbReference type="RefSeq" id="WP_091457732.1">
    <property type="nucleotide sequence ID" value="NZ_FOGD01000007.1"/>
</dbReference>
<dbReference type="AlphaFoldDB" id="A0A1H9NRX8"/>
<sequence>MQSKSTTKETILQEIGFWNLDIDSGWRAGMLGKERFLGKLRERQAPDHLYEPQNQARLADWLIGRNKAKQFREAKLCREVRFSAQGDQGPVSGKYKSWSINRGKITERLMAQHGCYGDVIFDYYEGGLIVRSIRCGI</sequence>
<accession>A0A1H9NRX8</accession>
<reference evidence="1 2" key="1">
    <citation type="submission" date="2016-10" db="EMBL/GenBank/DDBJ databases">
        <authorList>
            <person name="de Groot N.N."/>
        </authorList>
    </citation>
    <scope>NUCLEOTIDE SEQUENCE [LARGE SCALE GENOMIC DNA]</scope>
    <source>
        <strain evidence="1 2">ATCC 35958</strain>
    </source>
</reference>